<keyword evidence="3" id="KW-1185">Reference proteome</keyword>
<keyword evidence="1" id="KW-0472">Membrane</keyword>
<feature type="transmembrane region" description="Helical" evidence="1">
    <location>
        <begin position="69"/>
        <end position="93"/>
    </location>
</feature>
<protein>
    <submittedName>
        <fullName evidence="2">Uncharacterized protein</fullName>
    </submittedName>
</protein>
<keyword evidence="1" id="KW-1133">Transmembrane helix</keyword>
<dbReference type="InterPro" id="IPR013869">
    <property type="entry name" value="DUF1757"/>
</dbReference>
<proteinExistence type="predicted"/>
<keyword evidence="1" id="KW-0812">Transmembrane</keyword>
<dbReference type="Proteomes" id="UP000076738">
    <property type="component" value="Unassembled WGS sequence"/>
</dbReference>
<reference evidence="2 3" key="1">
    <citation type="journal article" date="2016" name="Mol. Biol. Evol.">
        <title>Comparative Genomics of Early-Diverging Mushroom-Forming Fungi Provides Insights into the Origins of Lignocellulose Decay Capabilities.</title>
        <authorList>
            <person name="Nagy L.G."/>
            <person name="Riley R."/>
            <person name="Tritt A."/>
            <person name="Adam C."/>
            <person name="Daum C."/>
            <person name="Floudas D."/>
            <person name="Sun H."/>
            <person name="Yadav J.S."/>
            <person name="Pangilinan J."/>
            <person name="Larsson K.H."/>
            <person name="Matsuura K."/>
            <person name="Barry K."/>
            <person name="Labutti K."/>
            <person name="Kuo R."/>
            <person name="Ohm R.A."/>
            <person name="Bhattacharya S.S."/>
            <person name="Shirouzu T."/>
            <person name="Yoshinaga Y."/>
            <person name="Martin F.M."/>
            <person name="Grigoriev I.V."/>
            <person name="Hibbett D.S."/>
        </authorList>
    </citation>
    <scope>NUCLEOTIDE SEQUENCE [LARGE SCALE GENOMIC DNA]</scope>
    <source>
        <strain evidence="2 3">TUFC12733</strain>
    </source>
</reference>
<gene>
    <name evidence="2" type="ORF">CALVIDRAFT_360534</name>
</gene>
<dbReference type="Pfam" id="PF08560">
    <property type="entry name" value="DUF1757"/>
    <property type="match status" value="1"/>
</dbReference>
<evidence type="ECO:0000313" key="2">
    <source>
        <dbReference type="EMBL" id="KZO99812.1"/>
    </source>
</evidence>
<evidence type="ECO:0000313" key="3">
    <source>
        <dbReference type="Proteomes" id="UP000076738"/>
    </source>
</evidence>
<name>A0A167QJ46_CALVF</name>
<feature type="transmembrane region" description="Helical" evidence="1">
    <location>
        <begin position="113"/>
        <end position="132"/>
    </location>
</feature>
<accession>A0A167QJ46</accession>
<dbReference type="AlphaFoldDB" id="A0A167QJ46"/>
<organism evidence="2 3">
    <name type="scientific">Calocera viscosa (strain TUFC12733)</name>
    <dbReference type="NCBI Taxonomy" id="1330018"/>
    <lineage>
        <taxon>Eukaryota</taxon>
        <taxon>Fungi</taxon>
        <taxon>Dikarya</taxon>
        <taxon>Basidiomycota</taxon>
        <taxon>Agaricomycotina</taxon>
        <taxon>Dacrymycetes</taxon>
        <taxon>Dacrymycetales</taxon>
        <taxon>Dacrymycetaceae</taxon>
        <taxon>Calocera</taxon>
    </lineage>
</organism>
<evidence type="ECO:0000256" key="1">
    <source>
        <dbReference type="SAM" id="Phobius"/>
    </source>
</evidence>
<sequence length="190" mass="20032">MADDLGPRTFLRLHARDPDSDPSPASARATNYFILQSHVMLKGAQVGSLIGPLAVLLRRRFRPTTAQMLGGSVAWAGWTALGALVMGVGRVWSAEPYDDRAYRLNHNLSQNRVDRISLTSALLGSALSLFALPSSLGLRTRLLGGGVTGLAGGVLVHVISQATMGTGKEEEVMIKVGEGKDAADANAKAV</sequence>
<feature type="transmembrane region" description="Helical" evidence="1">
    <location>
        <begin position="39"/>
        <end position="57"/>
    </location>
</feature>
<dbReference type="OrthoDB" id="10503831at2759"/>
<dbReference type="EMBL" id="KV417271">
    <property type="protein sequence ID" value="KZO99812.1"/>
    <property type="molecule type" value="Genomic_DNA"/>
</dbReference>